<dbReference type="CDD" id="cd17894">
    <property type="entry name" value="ASADH_USG1_N"/>
    <property type="match status" value="1"/>
</dbReference>
<dbReference type="Gene3D" id="3.30.360.10">
    <property type="entry name" value="Dihydrodipicolinate Reductase, domain 2"/>
    <property type="match status" value="1"/>
</dbReference>
<reference evidence="4 6" key="2">
    <citation type="submission" date="2019-07" db="EMBL/GenBank/DDBJ databases">
        <title>Genomic Encyclopedia of Type Strains, Phase I: the one thousand microbial genomes (KMG-I) project.</title>
        <authorList>
            <person name="Kyrpides N."/>
        </authorList>
    </citation>
    <scope>NUCLEOTIDE SEQUENCE [LARGE SCALE GENOMIC DNA]</scope>
    <source>
        <strain evidence="4 6">DSM 17909</strain>
    </source>
</reference>
<dbReference type="GO" id="GO:0016620">
    <property type="term" value="F:oxidoreductase activity, acting on the aldehyde or oxo group of donors, NAD or NADP as acceptor"/>
    <property type="evidence" value="ECO:0007669"/>
    <property type="project" value="InterPro"/>
</dbReference>
<dbReference type="PIRSF" id="PIRSF000148">
    <property type="entry name" value="ASA_dh"/>
    <property type="match status" value="1"/>
</dbReference>
<dbReference type="Pfam" id="PF02774">
    <property type="entry name" value="Semialdhyde_dhC"/>
    <property type="match status" value="1"/>
</dbReference>
<reference evidence="3 5" key="1">
    <citation type="submission" date="2013-07" db="EMBL/GenBank/DDBJ databases">
        <authorList>
            <person name="Genoscope - CEA"/>
        </authorList>
    </citation>
    <scope>NUCLEOTIDE SEQUENCE [LARGE SCALE GENOMIC DNA]</scope>
    <source>
        <strain evidence="3">FRM16</strain>
        <strain evidence="5">FRM16 / DSM 17909</strain>
    </source>
</reference>
<proteinExistence type="inferred from homology"/>
<evidence type="ECO:0000313" key="5">
    <source>
        <dbReference type="Proteomes" id="UP000032721"/>
    </source>
</evidence>
<dbReference type="OrthoDB" id="9805684at2"/>
<gene>
    <name evidence="3" type="primary">usg</name>
    <name evidence="4" type="ORF">LY16_01854</name>
    <name evidence="3" type="ORF">XDD1_2650</name>
</gene>
<dbReference type="AlphaFoldDB" id="A0A068QUA4"/>
<dbReference type="CDD" id="cd18129">
    <property type="entry name" value="ASADH_C_USG1_like"/>
    <property type="match status" value="1"/>
</dbReference>
<dbReference type="Proteomes" id="UP000032721">
    <property type="component" value="Chromosome"/>
</dbReference>
<dbReference type="InterPro" id="IPR000534">
    <property type="entry name" value="Semialdehyde_DH_NAD-bd"/>
</dbReference>
<dbReference type="RefSeq" id="WP_045971530.1">
    <property type="nucleotide sequence ID" value="NZ_CAWMED010000001.1"/>
</dbReference>
<dbReference type="NCBIfam" id="NF005957">
    <property type="entry name" value="PRK08040.1"/>
    <property type="match status" value="1"/>
</dbReference>
<evidence type="ECO:0000313" key="6">
    <source>
        <dbReference type="Proteomes" id="UP000324170"/>
    </source>
</evidence>
<dbReference type="InterPro" id="IPR036291">
    <property type="entry name" value="NAD(P)-bd_dom_sf"/>
</dbReference>
<dbReference type="InterPro" id="IPR012280">
    <property type="entry name" value="Semialdhyde_DH_dimer_dom"/>
</dbReference>
<dbReference type="STRING" id="351671.XDD1_2650"/>
<dbReference type="HOGENOM" id="CLU_049966_2_0_6"/>
<accession>A0A068QUA4</accession>
<evidence type="ECO:0000313" key="3">
    <source>
        <dbReference type="EMBL" id="CDG18349.1"/>
    </source>
</evidence>
<dbReference type="GO" id="GO:0046983">
    <property type="term" value="F:protein dimerization activity"/>
    <property type="evidence" value="ECO:0007669"/>
    <property type="project" value="InterPro"/>
</dbReference>
<dbReference type="NCBIfam" id="NF011456">
    <property type="entry name" value="PRK14874.1"/>
    <property type="match status" value="1"/>
</dbReference>
<dbReference type="Gene3D" id="3.40.50.720">
    <property type="entry name" value="NAD(P)-binding Rossmann-like Domain"/>
    <property type="match status" value="1"/>
</dbReference>
<feature type="domain" description="Semialdehyde dehydrogenase NAD-binding" evidence="2">
    <location>
        <begin position="6"/>
        <end position="121"/>
    </location>
</feature>
<dbReference type="PANTHER" id="PTHR46278">
    <property type="entry name" value="DEHYDROGENASE, PUTATIVE-RELATED"/>
    <property type="match status" value="1"/>
</dbReference>
<dbReference type="EMBL" id="FO704550">
    <property type="protein sequence ID" value="CDG18349.1"/>
    <property type="molecule type" value="Genomic_DNA"/>
</dbReference>
<dbReference type="GO" id="GO:0051287">
    <property type="term" value="F:NAD binding"/>
    <property type="evidence" value="ECO:0007669"/>
    <property type="project" value="InterPro"/>
</dbReference>
<evidence type="ECO:0000259" key="2">
    <source>
        <dbReference type="SMART" id="SM00859"/>
    </source>
</evidence>
<organism evidence="3 5">
    <name type="scientific">Xenorhabdus doucetiae</name>
    <dbReference type="NCBI Taxonomy" id="351671"/>
    <lineage>
        <taxon>Bacteria</taxon>
        <taxon>Pseudomonadati</taxon>
        <taxon>Pseudomonadota</taxon>
        <taxon>Gammaproteobacteria</taxon>
        <taxon>Enterobacterales</taxon>
        <taxon>Morganellaceae</taxon>
        <taxon>Xenorhabdus</taxon>
    </lineage>
</organism>
<evidence type="ECO:0000313" key="4">
    <source>
        <dbReference type="EMBL" id="TYP06769.1"/>
    </source>
</evidence>
<sequence>MSEGWNIALLGATGAVGEAILALLQERQFPVGELHLLASEQSAGKIQRFNGKNITVRDAAEFDWSQVQFAFFAATMEVTAQHIEKATESGCLVIDSSGLFAAEPDVPLVVPGVNSYALAEYRHRNIIAVADSATSQVLTAIKPLIDAAGIARLQLTNLLPVSVHGKAAIDELAGQSARLLNGIPPDEGRFSKQLAFNMLPLLPDAEGTVREERRIVDQIRRILQDEGLPVSVNCVQSSVFYGIAQMVSVETLRPVGIEEARDELERVEDIQVSEEGDYPTPVTDASGSDSLSIGCLRHDYGMPEMLQFWSVADNIRFGGALMAVEIAEKLMQEQFY</sequence>
<dbReference type="GO" id="GO:0008652">
    <property type="term" value="P:amino acid biosynthetic process"/>
    <property type="evidence" value="ECO:0007669"/>
    <property type="project" value="InterPro"/>
</dbReference>
<dbReference type="KEGG" id="xdo:XDD1_2650"/>
<dbReference type="SMART" id="SM00859">
    <property type="entry name" value="Semialdhyde_dh"/>
    <property type="match status" value="1"/>
</dbReference>
<dbReference type="EMBL" id="VNHN01000025">
    <property type="protein sequence ID" value="TYP06769.1"/>
    <property type="molecule type" value="Genomic_DNA"/>
</dbReference>
<comment type="similarity">
    <text evidence="1">Belongs to the aspartate-semialdehyde dehydrogenase family.</text>
</comment>
<dbReference type="PANTHER" id="PTHR46278:SF2">
    <property type="entry name" value="ASPARTATE-SEMIALDEHYDE DEHYDROGENASE"/>
    <property type="match status" value="1"/>
</dbReference>
<dbReference type="SUPFAM" id="SSF55347">
    <property type="entry name" value="Glyceraldehyde-3-phosphate dehydrogenase-like, C-terminal domain"/>
    <property type="match status" value="1"/>
</dbReference>
<protein>
    <submittedName>
        <fullName evidence="4">Aspartate-semialdehyde dehydrogenase</fullName>
    </submittedName>
    <submittedName>
        <fullName evidence="3">USG-1 protein</fullName>
    </submittedName>
</protein>
<keyword evidence="6" id="KW-1185">Reference proteome</keyword>
<dbReference type="Pfam" id="PF01118">
    <property type="entry name" value="Semialdhyde_dh"/>
    <property type="match status" value="1"/>
</dbReference>
<name>A0A068QUA4_9GAMM</name>
<dbReference type="Proteomes" id="UP000324170">
    <property type="component" value="Unassembled WGS sequence"/>
</dbReference>
<dbReference type="NCBIfam" id="NF004224">
    <property type="entry name" value="PRK05671.1"/>
    <property type="match status" value="1"/>
</dbReference>
<dbReference type="SUPFAM" id="SSF51735">
    <property type="entry name" value="NAD(P)-binding Rossmann-fold domains"/>
    <property type="match status" value="1"/>
</dbReference>
<evidence type="ECO:0000256" key="1">
    <source>
        <dbReference type="ARBA" id="ARBA00010584"/>
    </source>
</evidence>